<evidence type="ECO:0000313" key="2">
    <source>
        <dbReference type="EMBL" id="QDT05235.1"/>
    </source>
</evidence>
<protein>
    <recommendedName>
        <fullName evidence="1">YgjP-like metallopeptidase domain-containing protein</fullName>
    </recommendedName>
</protein>
<dbReference type="KEGG" id="rlc:K227x_36340"/>
<dbReference type="EMBL" id="CP036525">
    <property type="protein sequence ID" value="QDT05235.1"/>
    <property type="molecule type" value="Genomic_DNA"/>
</dbReference>
<reference evidence="2 3" key="1">
    <citation type="submission" date="2019-02" db="EMBL/GenBank/DDBJ databases">
        <title>Deep-cultivation of Planctomycetes and their phenomic and genomic characterization uncovers novel biology.</title>
        <authorList>
            <person name="Wiegand S."/>
            <person name="Jogler M."/>
            <person name="Boedeker C."/>
            <person name="Pinto D."/>
            <person name="Vollmers J."/>
            <person name="Rivas-Marin E."/>
            <person name="Kohn T."/>
            <person name="Peeters S.H."/>
            <person name="Heuer A."/>
            <person name="Rast P."/>
            <person name="Oberbeckmann S."/>
            <person name="Bunk B."/>
            <person name="Jeske O."/>
            <person name="Meyerdierks A."/>
            <person name="Storesund J.E."/>
            <person name="Kallscheuer N."/>
            <person name="Luecker S."/>
            <person name="Lage O.M."/>
            <person name="Pohl T."/>
            <person name="Merkel B.J."/>
            <person name="Hornburger P."/>
            <person name="Mueller R.-W."/>
            <person name="Bruemmer F."/>
            <person name="Labrenz M."/>
            <person name="Spormann A.M."/>
            <person name="Op den Camp H."/>
            <person name="Overmann J."/>
            <person name="Amann R."/>
            <person name="Jetten M.S.M."/>
            <person name="Mascher T."/>
            <person name="Medema M.H."/>
            <person name="Devos D.P."/>
            <person name="Kaster A.-K."/>
            <person name="Ovreas L."/>
            <person name="Rohde M."/>
            <person name="Galperin M.Y."/>
            <person name="Jogler C."/>
        </authorList>
    </citation>
    <scope>NUCLEOTIDE SEQUENCE [LARGE SCALE GENOMIC DNA]</scope>
    <source>
        <strain evidence="2 3">K22_7</strain>
    </source>
</reference>
<dbReference type="InterPro" id="IPR053136">
    <property type="entry name" value="UTP_pyrophosphatase-like"/>
</dbReference>
<dbReference type="Gene3D" id="3.30.2010.10">
    <property type="entry name" value="Metalloproteases ('zincins'), catalytic domain"/>
    <property type="match status" value="1"/>
</dbReference>
<organism evidence="2 3">
    <name type="scientific">Rubripirellula lacrimiformis</name>
    <dbReference type="NCBI Taxonomy" id="1930273"/>
    <lineage>
        <taxon>Bacteria</taxon>
        <taxon>Pseudomonadati</taxon>
        <taxon>Planctomycetota</taxon>
        <taxon>Planctomycetia</taxon>
        <taxon>Pirellulales</taxon>
        <taxon>Pirellulaceae</taxon>
        <taxon>Rubripirellula</taxon>
    </lineage>
</organism>
<dbReference type="PANTHER" id="PTHR30399:SF1">
    <property type="entry name" value="UTP PYROPHOSPHATASE"/>
    <property type="match status" value="1"/>
</dbReference>
<dbReference type="CDD" id="cd07344">
    <property type="entry name" value="M48_yhfN_like"/>
    <property type="match status" value="1"/>
</dbReference>
<evidence type="ECO:0000259" key="1">
    <source>
        <dbReference type="Pfam" id="PF01863"/>
    </source>
</evidence>
<dbReference type="Proteomes" id="UP000318538">
    <property type="component" value="Chromosome"/>
</dbReference>
<accession>A0A517NDM5</accession>
<feature type="domain" description="YgjP-like metallopeptidase" evidence="1">
    <location>
        <begin position="36"/>
        <end position="245"/>
    </location>
</feature>
<dbReference type="RefSeq" id="WP_218933313.1">
    <property type="nucleotide sequence ID" value="NZ_CP036525.1"/>
</dbReference>
<dbReference type="AlphaFoldDB" id="A0A517NDM5"/>
<proteinExistence type="predicted"/>
<evidence type="ECO:0000313" key="3">
    <source>
        <dbReference type="Proteomes" id="UP000318538"/>
    </source>
</evidence>
<name>A0A517NDM5_9BACT</name>
<dbReference type="InterPro" id="IPR002725">
    <property type="entry name" value="YgjP-like_metallopeptidase"/>
</dbReference>
<sequence length="249" mass="29295">MSVVTTIENGQPDGGYLLKYGRLDIPFKIEFQPRSQLTIHVHPEMRLEVLAPEHRSREAVLNRVEAKSAWIAKQWRYFERYQPTQPAREYNSGETHRYLGRQYRLRVTKSSEHSAKLSGKFLHVGQSDTSDHDATKKLVIDWYRQHADATFARRLALCLPKCRSLKLKSPPKISIRQMTRRWGSCTKAGNITLNLDLIRVPIHCIDYVIIHELCHLKIHDHSPKFYRTLTRILPDWETRKERLESQDWS</sequence>
<keyword evidence="3" id="KW-1185">Reference proteome</keyword>
<dbReference type="Pfam" id="PF01863">
    <property type="entry name" value="YgjP-like"/>
    <property type="match status" value="1"/>
</dbReference>
<gene>
    <name evidence="2" type="ORF">K227x_36340</name>
</gene>
<dbReference type="PANTHER" id="PTHR30399">
    <property type="entry name" value="UNCHARACTERIZED PROTEIN YGJP"/>
    <property type="match status" value="1"/>
</dbReference>